<dbReference type="AlphaFoldDB" id="A0A7Y2EB74"/>
<dbReference type="InterPro" id="IPR026444">
    <property type="entry name" value="Secre_tail"/>
</dbReference>
<comment type="caution">
    <text evidence="2">The sequence shown here is derived from an EMBL/GenBank/DDBJ whole genome shotgun (WGS) entry which is preliminary data.</text>
</comment>
<feature type="non-terminal residue" evidence="2">
    <location>
        <position position="1"/>
    </location>
</feature>
<proteinExistence type="predicted"/>
<dbReference type="InterPro" id="IPR025965">
    <property type="entry name" value="FlgD/Vpr_Ig-like"/>
</dbReference>
<dbReference type="Pfam" id="PF13860">
    <property type="entry name" value="FlgD_ig"/>
    <property type="match status" value="1"/>
</dbReference>
<evidence type="ECO:0000259" key="1">
    <source>
        <dbReference type="Pfam" id="PF13860"/>
    </source>
</evidence>
<evidence type="ECO:0000313" key="3">
    <source>
        <dbReference type="Proteomes" id="UP000547674"/>
    </source>
</evidence>
<reference evidence="2 3" key="1">
    <citation type="submission" date="2020-03" db="EMBL/GenBank/DDBJ databases">
        <title>Metabolic flexibility allows generalist bacteria to become dominant in a frequently disturbed ecosystem.</title>
        <authorList>
            <person name="Chen Y.-J."/>
            <person name="Leung P.M."/>
            <person name="Bay S.K."/>
            <person name="Hugenholtz P."/>
            <person name="Kessler A.J."/>
            <person name="Shelley G."/>
            <person name="Waite D.W."/>
            <person name="Cook P.L."/>
            <person name="Greening C."/>
        </authorList>
    </citation>
    <scope>NUCLEOTIDE SEQUENCE [LARGE SCALE GENOMIC DNA]</scope>
    <source>
        <strain evidence="2">SS_bin_28</strain>
    </source>
</reference>
<feature type="domain" description="FlgD/Vpr Ig-like" evidence="1">
    <location>
        <begin position="18"/>
        <end position="82"/>
    </location>
</feature>
<dbReference type="EMBL" id="JABDJR010000526">
    <property type="protein sequence ID" value="NNF07697.1"/>
    <property type="molecule type" value="Genomic_DNA"/>
</dbReference>
<dbReference type="Gene3D" id="2.60.40.4070">
    <property type="match status" value="1"/>
</dbReference>
<evidence type="ECO:0000313" key="2">
    <source>
        <dbReference type="EMBL" id="NNF07697.1"/>
    </source>
</evidence>
<organism evidence="2 3">
    <name type="scientific">Eiseniibacteriota bacterium</name>
    <dbReference type="NCBI Taxonomy" id="2212470"/>
    <lineage>
        <taxon>Bacteria</taxon>
        <taxon>Candidatus Eiseniibacteriota</taxon>
    </lineage>
</organism>
<gene>
    <name evidence="2" type="ORF">HKN21_13120</name>
</gene>
<sequence length="97" mass="10599">LTPTSLFRAASNPIRSSGTLLSFDLKTQAKVVLEILNASGQLVRTTPLGTLEPGYHQSSFVPKDRSGRQLATGIYFLRLTVEGQGSERRVIKLVLTK</sequence>
<dbReference type="Proteomes" id="UP000547674">
    <property type="component" value="Unassembled WGS sequence"/>
</dbReference>
<accession>A0A7Y2EB74</accession>
<protein>
    <submittedName>
        <fullName evidence="2">T9SS type A sorting domain-containing protein</fullName>
    </submittedName>
</protein>
<dbReference type="NCBIfam" id="TIGR04183">
    <property type="entry name" value="Por_Secre_tail"/>
    <property type="match status" value="1"/>
</dbReference>
<name>A0A7Y2EB74_UNCEI</name>